<dbReference type="EMBL" id="QNTV01000023">
    <property type="protein sequence ID" value="RBA52630.1"/>
    <property type="molecule type" value="Genomic_DNA"/>
</dbReference>
<organism evidence="4 5">
    <name type="scientific">Stutzerimonas zhaodongensis</name>
    <dbReference type="NCBI Taxonomy" id="1176257"/>
    <lineage>
        <taxon>Bacteria</taxon>
        <taxon>Pseudomonadati</taxon>
        <taxon>Pseudomonadota</taxon>
        <taxon>Gammaproteobacteria</taxon>
        <taxon>Pseudomonadales</taxon>
        <taxon>Pseudomonadaceae</taxon>
        <taxon>Stutzerimonas</taxon>
    </lineage>
</organism>
<accession>A0A365PPI0</accession>
<feature type="domain" description="Transposon Tn7 transposition protein TnsD C-terminal" evidence="2">
    <location>
        <begin position="361"/>
        <end position="548"/>
    </location>
</feature>
<proteinExistence type="predicted"/>
<reference evidence="3 6" key="2">
    <citation type="submission" date="2021-06" db="EMBL/GenBank/DDBJ databases">
        <title>Microbial metabolic specificity influences pelagic lipid remineralization.</title>
        <authorList>
            <person name="Behrendt L."/>
            <person name="Hunter J.E."/>
            <person name="Alcolombri U."/>
            <person name="Smriga S."/>
            <person name="Mincer T."/>
            <person name="Lowenstein D.P."/>
            <person name="Peaudecerf F.J."/>
            <person name="Fernandez V.I."/>
            <person name="Fredricks H."/>
            <person name="Almblad H."/>
            <person name="Harrison J.J."/>
            <person name="Stocker R."/>
            <person name="Van Mooy B.A.S."/>
        </authorList>
    </citation>
    <scope>NUCLEOTIDE SEQUENCE [LARGE SCALE GENOMIC DNA]</scope>
    <source>
        <strain evidence="3 6">A252</strain>
    </source>
</reference>
<evidence type="ECO:0000313" key="5">
    <source>
        <dbReference type="Proteomes" id="UP000252554"/>
    </source>
</evidence>
<evidence type="ECO:0000313" key="3">
    <source>
        <dbReference type="EMBL" id="QWV17893.1"/>
    </source>
</evidence>
<dbReference type="Proteomes" id="UP000683436">
    <property type="component" value="Chromosome"/>
</dbReference>
<evidence type="ECO:0000259" key="1">
    <source>
        <dbReference type="Pfam" id="PF06527"/>
    </source>
</evidence>
<name>A0A365PPI0_9GAMM</name>
<gene>
    <name evidence="4" type="ORF">DQ403_20280</name>
    <name evidence="3" type="ORF">KQ248_04145</name>
</gene>
<dbReference type="EMBL" id="CP076683">
    <property type="protein sequence ID" value="QWV17893.1"/>
    <property type="molecule type" value="Genomic_DNA"/>
</dbReference>
<dbReference type="InterPro" id="IPR009492">
    <property type="entry name" value="TniQ"/>
</dbReference>
<sequence>MDTGPGFFLAPFPDETLHSLLSRYCRLTGFASVRQAFNNVEHSYAFTRNTSLPCHLKESERLLNPVTGLDANALISRHTLLPYFQPFMSSEQLAMTRRQMESRNGQGLKMRLGLIASSLERYVRVRFCTACLEEDDQRHGQSYWHRVHQLPGVWICPHHVQRLLIVEPAWLRDKATRCFLPTDDELQAHTLALKVSALQRNALHRLAALSWSVLHRDSAPLQPDMVQQNLLRGAQVRALVSSNGRLRLTPLAEMLAIYFKALPSTGEFSRLCPASAKQAPSWILKLLRKPRGAHHPLHYLVLADALGLSFDHLTVRRSVSFVPTVGSIANTATGGTGGLMETLEEMYTEGRSLRQIAAVTSVSVSTLHVHAVQLGLSVRSRPSILLPGLKAQIRDQVIAGKSFAEVATDCGVSLTSVYRVLRMETGLKDMLSGLRVERDRENRRTRFIMERERNTTAQACTDYAWLYRNDRDWLKEKLHRIGRIARKRTAAVDWARLDKELSRRIRECARSLRARPGKPLRISVSRIGRELNSSTLFEKKLPKLPRCSMELKASCESKDQFHHRRLEWAAKELRARKASFGAATLLRFAAIRPPSGNAASYLMRLINEA</sequence>
<dbReference type="Proteomes" id="UP000252554">
    <property type="component" value="Unassembled WGS sequence"/>
</dbReference>
<keyword evidence="6" id="KW-1185">Reference proteome</keyword>
<reference evidence="4 5" key="1">
    <citation type="submission" date="2018-06" db="EMBL/GenBank/DDBJ databases">
        <title>Whole genome sequencing of four bacterial strains from South Shetland trench revealing bio-synthetic gene clusters.</title>
        <authorList>
            <person name="Abdel-Mageed W.M."/>
            <person name="Lehri B."/>
            <person name="Jarmusch S.A."/>
            <person name="Miranda K."/>
            <person name="Goodfellow M."/>
            <person name="Jaspars M."/>
            <person name="Karlyshev A.V."/>
        </authorList>
    </citation>
    <scope>NUCLEOTIDE SEQUENCE [LARGE SCALE GENOMIC DNA]</scope>
    <source>
        <strain evidence="4 5">SST2</strain>
    </source>
</reference>
<dbReference type="AlphaFoldDB" id="A0A365PPI0"/>
<evidence type="ECO:0000313" key="4">
    <source>
        <dbReference type="EMBL" id="RBA52630.1"/>
    </source>
</evidence>
<protein>
    <submittedName>
        <fullName evidence="3">TnsD family transposase</fullName>
    </submittedName>
</protein>
<evidence type="ECO:0000259" key="2">
    <source>
        <dbReference type="Pfam" id="PF15978"/>
    </source>
</evidence>
<dbReference type="Pfam" id="PF15978">
    <property type="entry name" value="TnsD"/>
    <property type="match status" value="1"/>
</dbReference>
<evidence type="ECO:0000313" key="6">
    <source>
        <dbReference type="Proteomes" id="UP000683436"/>
    </source>
</evidence>
<feature type="domain" description="TniQ" evidence="1">
    <location>
        <begin position="7"/>
        <end position="163"/>
    </location>
</feature>
<dbReference type="InterPro" id="IPR032750">
    <property type="entry name" value="TnsD_C"/>
</dbReference>
<dbReference type="Pfam" id="PF06527">
    <property type="entry name" value="TniQ"/>
    <property type="match status" value="1"/>
</dbReference>